<keyword evidence="1" id="KW-1133">Transmembrane helix</keyword>
<sequence>MKETRSVRPQVNVKHINKRKINCKQVTVSIHASTNRTGILFTLSSLYALLCLITMSPWVLSVRTLAALRSCSPGLRSRRVLLCRETKTGVPDAPPLSTTQTRRM</sequence>
<feature type="transmembrane region" description="Helical" evidence="1">
    <location>
        <begin position="39"/>
        <end position="60"/>
    </location>
</feature>
<dbReference type="EMBL" id="ML213514">
    <property type="protein sequence ID" value="TFK50140.1"/>
    <property type="molecule type" value="Genomic_DNA"/>
</dbReference>
<dbReference type="AlphaFoldDB" id="A0A5C3MY79"/>
<name>A0A5C3MY79_9AGAM</name>
<evidence type="ECO:0000313" key="3">
    <source>
        <dbReference type="Proteomes" id="UP000305948"/>
    </source>
</evidence>
<protein>
    <submittedName>
        <fullName evidence="2">Uncharacterized protein</fullName>
    </submittedName>
</protein>
<evidence type="ECO:0000256" key="1">
    <source>
        <dbReference type="SAM" id="Phobius"/>
    </source>
</evidence>
<dbReference type="Proteomes" id="UP000305948">
    <property type="component" value="Unassembled WGS sequence"/>
</dbReference>
<accession>A0A5C3MY79</accession>
<reference evidence="2 3" key="1">
    <citation type="journal article" date="2019" name="Nat. Ecol. Evol.">
        <title>Megaphylogeny resolves global patterns of mushroom evolution.</title>
        <authorList>
            <person name="Varga T."/>
            <person name="Krizsan K."/>
            <person name="Foldi C."/>
            <person name="Dima B."/>
            <person name="Sanchez-Garcia M."/>
            <person name="Sanchez-Ramirez S."/>
            <person name="Szollosi G.J."/>
            <person name="Szarkandi J.G."/>
            <person name="Papp V."/>
            <person name="Albert L."/>
            <person name="Andreopoulos W."/>
            <person name="Angelini C."/>
            <person name="Antonin V."/>
            <person name="Barry K.W."/>
            <person name="Bougher N.L."/>
            <person name="Buchanan P."/>
            <person name="Buyck B."/>
            <person name="Bense V."/>
            <person name="Catcheside P."/>
            <person name="Chovatia M."/>
            <person name="Cooper J."/>
            <person name="Damon W."/>
            <person name="Desjardin D."/>
            <person name="Finy P."/>
            <person name="Geml J."/>
            <person name="Haridas S."/>
            <person name="Hughes K."/>
            <person name="Justo A."/>
            <person name="Karasinski D."/>
            <person name="Kautmanova I."/>
            <person name="Kiss B."/>
            <person name="Kocsube S."/>
            <person name="Kotiranta H."/>
            <person name="LaButti K.M."/>
            <person name="Lechner B.E."/>
            <person name="Liimatainen K."/>
            <person name="Lipzen A."/>
            <person name="Lukacs Z."/>
            <person name="Mihaltcheva S."/>
            <person name="Morgado L.N."/>
            <person name="Niskanen T."/>
            <person name="Noordeloos M.E."/>
            <person name="Ohm R.A."/>
            <person name="Ortiz-Santana B."/>
            <person name="Ovrebo C."/>
            <person name="Racz N."/>
            <person name="Riley R."/>
            <person name="Savchenko A."/>
            <person name="Shiryaev A."/>
            <person name="Soop K."/>
            <person name="Spirin V."/>
            <person name="Szebenyi C."/>
            <person name="Tomsovsky M."/>
            <person name="Tulloss R.E."/>
            <person name="Uehling J."/>
            <person name="Grigoriev I.V."/>
            <person name="Vagvolgyi C."/>
            <person name="Papp T."/>
            <person name="Martin F.M."/>
            <person name="Miettinen O."/>
            <person name="Hibbett D.S."/>
            <person name="Nagy L.G."/>
        </authorList>
    </citation>
    <scope>NUCLEOTIDE SEQUENCE [LARGE SCALE GENOMIC DNA]</scope>
    <source>
        <strain evidence="2 3">OMC1185</strain>
    </source>
</reference>
<evidence type="ECO:0000313" key="2">
    <source>
        <dbReference type="EMBL" id="TFK50140.1"/>
    </source>
</evidence>
<proteinExistence type="predicted"/>
<keyword evidence="1" id="KW-0812">Transmembrane</keyword>
<keyword evidence="3" id="KW-1185">Reference proteome</keyword>
<keyword evidence="1" id="KW-0472">Membrane</keyword>
<gene>
    <name evidence="2" type="ORF">OE88DRAFT_322957</name>
</gene>
<organism evidence="2 3">
    <name type="scientific">Heliocybe sulcata</name>
    <dbReference type="NCBI Taxonomy" id="5364"/>
    <lineage>
        <taxon>Eukaryota</taxon>
        <taxon>Fungi</taxon>
        <taxon>Dikarya</taxon>
        <taxon>Basidiomycota</taxon>
        <taxon>Agaricomycotina</taxon>
        <taxon>Agaricomycetes</taxon>
        <taxon>Gloeophyllales</taxon>
        <taxon>Gloeophyllaceae</taxon>
        <taxon>Heliocybe</taxon>
    </lineage>
</organism>